<evidence type="ECO:0000313" key="17">
    <source>
        <dbReference type="EMBL" id="PFX28442.1"/>
    </source>
</evidence>
<dbReference type="SMART" id="SM00369">
    <property type="entry name" value="LRR_TYP"/>
    <property type="match status" value="8"/>
</dbReference>
<keyword evidence="3" id="KW-0723">Serine/threonine-protein kinase</keyword>
<dbReference type="InterPro" id="IPR051420">
    <property type="entry name" value="Ser_Thr_Kinases_DiverseReg"/>
</dbReference>
<evidence type="ECO:0000256" key="11">
    <source>
        <dbReference type="ARBA" id="ARBA00047899"/>
    </source>
</evidence>
<dbReference type="Pfam" id="PF23745">
    <property type="entry name" value="ANK_LRRK2"/>
    <property type="match status" value="1"/>
</dbReference>
<sequence length="2645" mass="295462">MDVFYPDTSLCEGVRLIESLSGETKSTMALEEEELLQENIQELLSLLACVKNNSNEVEVENCMHLLADSLDDEVDVDTELLERKQAHLTVLDVMRSHETSHKIQLYSCFVLHRFVELNPRVQSELQERKAHRDILKMMKLHSNKMNQVIGCKMLSALCTSTRMRSLALDSRAVDFVLSAMSYFGEDEEFYIPAFEALTQLLRDDPSAQEDLINMEEKKPPRKKYRIVVETMEKFAKSGDIQQQGIQLMCVLASSNKNCQALVHGRTFMVALEAMKKHCDRSGVQAVGCRLLVLLAALEPHRAILVQQNVVLNVILRALQQFNSCMEVQKNGFTALALLTEELDNKLQGRLQNYSWTHQVFTAMTSHYDKPEVLIAACHALQELIDFCPDVLTEIGGDGNALPIHNCCMAALMLHADDLELCVSACRVLASIVNMSNPLRESLMSKGLYMHIVQAMKQHKTEPRVQQWSCRGLRGLSLSGFHHKELLINCGVLELVFDCTWRFRDNILVQQEAIALIACLATDVELVLHQSAIEGIHGTILNAMNSFPDQVSLCEISLEALGVLSAAEEVPHLLVSSEYGGLNIIFDAMIKHLNEPAIQQKGCILIQVLAPFLSDEHCQKAVSSVLEAMCKYREDRSVQAEGCVAMLVIAQIDETKSSILVNNCAHERLFFILENFVEEPDLVFLASECIRYLGLERNLKTQMLLSACAGGLLKGADCLIKKGADVNAGQGENTPLCRACKNGEEEMVRLLLTQGITDIQCALRLSLEMGHDNIVGLLLQHLGHDKEAGIIAFSKLNLGDLRPEWLSPSLSGFKYSPPDLCAGWPEFIDDAKRTMERRASLNSRLRRKGSESMLNKSPSASSTNSKADSFSLDRETSFTFESIDYSDSDSDLDFDLPELSEDAPLRARSISGASLPYSSHDPRIVSPFSDDNCVILPRSPRKVSVEEPTPTRQRPVLTRRSASDVNPPVQSFKDHFSRSVSDSEEADAISESGDDVQQPGMFKMPNGSYVYSWDAQESYRELTLSAPCQFESGKLSHFAARKERRTARTFEERRKRRESIRVLSANATVLSIDASSNSIVSIDPLADASLLLLAHLAKVERLDLSHNHLERFPPKLCDAMPVLRHVNLSHNEFKDFPFCFVHESSTVKLLNLSHNKIEMKSYPSFHGSSSMMLENLNLSHNGETCFPERLGELFPGLTSLYVSGNSIKKLPDCSLNLPQLKTLDLSNNQLSEIPPEFFADSSALETLLASNNLLSTLPEAAAPSLKNLKTVRLNKNKLGESSTKKQFSISRFFLKLPNLKILDLSSNNLEDIPPPIAWSTRQLKELVLAENKIRKLSLEGVENWSFLERLILSSNCLKQVPDGIGELTSLTSLDLSRNTGITHLPDEMGRLSNLWDLQLADLKLDLNSGILESKAQELIGFLHSKLKNSVPYYRMKLVVVGQAGRGKTALLSLLREHNATGQHPDVTMREWCVKDPKAECKECHRKSVDYVFSTWDLKGRDDLYSAYQCLLSSRTLFLVVFDVSKGTSEIDALKPWLLNIHACAPEASVMLVGTHKDKVPKDRESEVFKAVTDRALSMCAGAGFPQITSIVALDCTKDTPGMKGFRTNIVQLVTKCMCKGSSLIGHTVPQNFVKLQDLIQRYIRTEDSRRILTMAKIRKLIQDKKMFMDDAEIEQAIKFLSEAGVLIHIDDPACRLNDLLFVVPIWVYKLLAHVVTRRDVKNVDGIIGVAELENLVREGSGIVNVNSDLMPQILRLLEHYCIALPLRDDKYILPSLLSKKQPSLRIPNSEGNVSRMYKLAYVPPSFWPRLLTRVQTFVANLYMDHRVRMESPLEPQVTQWNSGVYLYWADQAFCLICQGLTNPHSDTVVTSPHSDTVVITTPSTVHGARILAHVVDHLDTLLEEWFPDLCKLDPEGSPLVKKQAECPVCKGEKAHTFSLNAIAQASENEYVMCPNTKLLVALRQIAPDVVMEDVGDQYRIDGSKLELDIKRARLLGDGAFGHVYRARYNGKPVAAKVFHVRNEDNPHTLLRQELIFLRKLRHLSIITLVGVCMRPWSLILEMAPMGCLGSLLSNGQALSRGIQHRIALQVAEGLVFLHHHMIVYRDLKPNNILIFSLSVANLINAKICDYGVARYATRCGLTASEGTPGYRAPEIARGDVTYNLEADLYSFGMFLYELVTGGTKPFEDLRFRHELDAAVLKGRALDPITASQCPPWPDFADLIAHALEPLPSRRISAVQAYSRLCDPELICLKREIAVCKGQTVECMTIRHFTENNTPKLEVWVGSGQSDNQSGQVTIIDLSEMGVEGCTGTFIRDKRVKSILAVESDTVLAGTQSGKIWVFDAWDHRCLFDLPKLPHAILCLKHYKDDEVNVVLAGLANGQLAVYNSSSLRVEDTSPTYFDLCYSKILKGTSCADCNIHPVACMAVGKRRLLCGCGSEIVVLRVKRNKEAKVDKGDSGEVVLEIERRWAVNDRAKGLVLNIAVGSSFVWISTRESPVVECWNFFKAKFLGSIDCLTILRDAGYTGNLRETRVLSLLLSHKTLWVGLGTGHVVLVDPSTQKPLKLIHRHVSAVRCLADTHSSSSPKSTSLVLTGGMGFIERHGCEWKKAISECGYTLVWEADFMEQAKHLEDHIRRRRELSNTLVE</sequence>
<dbReference type="InterPro" id="IPR002110">
    <property type="entry name" value="Ankyrin_rpt"/>
</dbReference>
<dbReference type="GO" id="GO:0005524">
    <property type="term" value="F:ATP binding"/>
    <property type="evidence" value="ECO:0007669"/>
    <property type="project" value="UniProtKB-UniRule"/>
</dbReference>
<evidence type="ECO:0000256" key="12">
    <source>
        <dbReference type="ARBA" id="ARBA00048679"/>
    </source>
</evidence>
<dbReference type="Pfam" id="PF00069">
    <property type="entry name" value="Pkinase"/>
    <property type="match status" value="1"/>
</dbReference>
<evidence type="ECO:0000256" key="10">
    <source>
        <dbReference type="ARBA" id="ARBA00023134"/>
    </source>
</evidence>
<accession>A0A2B4SIZ1</accession>
<dbReference type="InterPro" id="IPR003591">
    <property type="entry name" value="Leu-rich_rpt_typical-subtyp"/>
</dbReference>
<comment type="cofactor">
    <cofactor evidence="1">
        <name>Mg(2+)</name>
        <dbReference type="ChEBI" id="CHEBI:18420"/>
    </cofactor>
</comment>
<dbReference type="InterPro" id="IPR056597">
    <property type="entry name" value="ARM_LRRK2"/>
</dbReference>
<dbReference type="PRINTS" id="PR00019">
    <property type="entry name" value="LEURICHRPT"/>
</dbReference>
<dbReference type="SUPFAM" id="SSF52058">
    <property type="entry name" value="L domain-like"/>
    <property type="match status" value="1"/>
</dbReference>
<dbReference type="GO" id="GO:0004674">
    <property type="term" value="F:protein serine/threonine kinase activity"/>
    <property type="evidence" value="ECO:0007669"/>
    <property type="project" value="UniProtKB-KW"/>
</dbReference>
<dbReference type="InterPro" id="IPR032675">
    <property type="entry name" value="LRR_dom_sf"/>
</dbReference>
<dbReference type="InterPro" id="IPR015943">
    <property type="entry name" value="WD40/YVTN_repeat-like_dom_sf"/>
</dbReference>
<feature type="domain" description="Protein kinase" evidence="15">
    <location>
        <begin position="1988"/>
        <end position="2248"/>
    </location>
</feature>
<dbReference type="InterPro" id="IPR008271">
    <property type="entry name" value="Ser/Thr_kinase_AS"/>
</dbReference>
<dbReference type="Gene3D" id="1.25.40.20">
    <property type="entry name" value="Ankyrin repeat-containing domain"/>
    <property type="match status" value="1"/>
</dbReference>
<dbReference type="InterPro" id="IPR036322">
    <property type="entry name" value="WD40_repeat_dom_sf"/>
</dbReference>
<dbReference type="Gene3D" id="1.25.10.10">
    <property type="entry name" value="Leucine-rich Repeat Variant"/>
    <property type="match status" value="2"/>
</dbReference>
<keyword evidence="5" id="KW-0808">Transferase</keyword>
<dbReference type="Pfam" id="PF23748">
    <property type="entry name" value="Beta-prop_LRRK2"/>
    <property type="match status" value="1"/>
</dbReference>
<dbReference type="PROSITE" id="PS51450">
    <property type="entry name" value="LRR"/>
    <property type="match status" value="2"/>
</dbReference>
<dbReference type="PROSITE" id="PS00108">
    <property type="entry name" value="PROTEIN_KINASE_ST"/>
    <property type="match status" value="1"/>
</dbReference>
<evidence type="ECO:0000256" key="13">
    <source>
        <dbReference type="PROSITE-ProRule" id="PRU10141"/>
    </source>
</evidence>
<feature type="compositionally biased region" description="Acidic residues" evidence="14">
    <location>
        <begin position="981"/>
        <end position="993"/>
    </location>
</feature>
<dbReference type="InterPro" id="IPR020859">
    <property type="entry name" value="ROC"/>
</dbReference>
<evidence type="ECO:0000256" key="4">
    <source>
        <dbReference type="ARBA" id="ARBA00022614"/>
    </source>
</evidence>
<dbReference type="InterPro" id="IPR056602">
    <property type="entry name" value="Beta-prop_LRRK2"/>
</dbReference>
<dbReference type="PANTHER" id="PTHR48005:SF13">
    <property type="entry name" value="SERINE_THREONINE-PROTEIN KINASE DDB_G0278509-RELATED"/>
    <property type="match status" value="1"/>
</dbReference>
<dbReference type="PROSITE" id="PS00107">
    <property type="entry name" value="PROTEIN_KINASE_ATP"/>
    <property type="match status" value="1"/>
</dbReference>
<dbReference type="Gene3D" id="3.80.10.10">
    <property type="entry name" value="Ribonuclease Inhibitor"/>
    <property type="match status" value="2"/>
</dbReference>
<dbReference type="InterPro" id="IPR056593">
    <property type="entry name" value="ANK_LRRK2"/>
</dbReference>
<feature type="domain" description="Roc" evidence="16">
    <location>
        <begin position="1427"/>
        <end position="1615"/>
    </location>
</feature>
<dbReference type="SUPFAM" id="SSF48403">
    <property type="entry name" value="Ankyrin repeat"/>
    <property type="match status" value="1"/>
</dbReference>
<keyword evidence="18" id="KW-1185">Reference proteome</keyword>
<dbReference type="Pfam" id="PF00560">
    <property type="entry name" value="LRR_1"/>
    <property type="match status" value="1"/>
</dbReference>
<comment type="caution">
    <text evidence="17">The sequence shown here is derived from an EMBL/GenBank/DDBJ whole genome shotgun (WGS) entry which is preliminary data.</text>
</comment>
<comment type="catalytic activity">
    <reaction evidence="11">
        <text>L-threonyl-[protein] + ATP = O-phospho-L-threonyl-[protein] + ADP + H(+)</text>
        <dbReference type="Rhea" id="RHEA:46608"/>
        <dbReference type="Rhea" id="RHEA-COMP:11060"/>
        <dbReference type="Rhea" id="RHEA-COMP:11605"/>
        <dbReference type="ChEBI" id="CHEBI:15378"/>
        <dbReference type="ChEBI" id="CHEBI:30013"/>
        <dbReference type="ChEBI" id="CHEBI:30616"/>
        <dbReference type="ChEBI" id="CHEBI:61977"/>
        <dbReference type="ChEBI" id="CHEBI:456216"/>
        <dbReference type="EC" id="2.7.11.1"/>
    </reaction>
</comment>
<dbReference type="Pfam" id="PF13855">
    <property type="entry name" value="LRR_8"/>
    <property type="match status" value="2"/>
</dbReference>
<dbReference type="InterPro" id="IPR011009">
    <property type="entry name" value="Kinase-like_dom_sf"/>
</dbReference>
<name>A0A2B4SIZ1_STYPI</name>
<feature type="region of interest" description="Disordered" evidence="14">
    <location>
        <begin position="840"/>
        <end position="867"/>
    </location>
</feature>
<dbReference type="InterPro" id="IPR001611">
    <property type="entry name" value="Leu-rich_rpt"/>
</dbReference>
<dbReference type="Gene3D" id="3.30.200.20">
    <property type="entry name" value="Phosphorylase Kinase, domain 1"/>
    <property type="match status" value="1"/>
</dbReference>
<feature type="binding site" evidence="13">
    <location>
        <position position="2015"/>
    </location>
    <ligand>
        <name>ATP</name>
        <dbReference type="ChEBI" id="CHEBI:30616"/>
    </ligand>
</feature>
<dbReference type="PROSITE" id="PS51424">
    <property type="entry name" value="ROC"/>
    <property type="match status" value="1"/>
</dbReference>
<keyword evidence="10" id="KW-0342">GTP-binding</keyword>
<dbReference type="GO" id="GO:0005737">
    <property type="term" value="C:cytoplasm"/>
    <property type="evidence" value="ECO:0007669"/>
    <property type="project" value="UniProtKB-ARBA"/>
</dbReference>
<gene>
    <name evidence="17" type="primary">Lrrk2</name>
    <name evidence="17" type="ORF">AWC38_SpisGene6858</name>
</gene>
<dbReference type="OrthoDB" id="1866797at2759"/>
<keyword evidence="9 13" id="KW-0067">ATP-binding</keyword>
<dbReference type="SUPFAM" id="SSF56112">
    <property type="entry name" value="Protein kinase-like (PK-like)"/>
    <property type="match status" value="1"/>
</dbReference>
<evidence type="ECO:0000256" key="14">
    <source>
        <dbReference type="SAM" id="MobiDB-lite"/>
    </source>
</evidence>
<dbReference type="InterPro" id="IPR036770">
    <property type="entry name" value="Ankyrin_rpt-contain_sf"/>
</dbReference>
<dbReference type="STRING" id="50429.A0A2B4SIZ1"/>
<keyword evidence="7 13" id="KW-0547">Nucleotide-binding</keyword>
<dbReference type="Gene3D" id="2.130.10.10">
    <property type="entry name" value="YVTN repeat-like/Quinoprotein amine dehydrogenase"/>
    <property type="match status" value="1"/>
</dbReference>
<dbReference type="Pfam" id="PF25497">
    <property type="entry name" value="COR-B"/>
    <property type="match status" value="1"/>
</dbReference>
<protein>
    <recommendedName>
        <fullName evidence="2">non-specific serine/threonine protein kinase</fullName>
        <ecNumber evidence="2">2.7.11.1</ecNumber>
    </recommendedName>
</protein>
<dbReference type="SUPFAM" id="SSF52540">
    <property type="entry name" value="P-loop containing nucleoside triphosphate hydrolases"/>
    <property type="match status" value="1"/>
</dbReference>
<proteinExistence type="predicted"/>
<dbReference type="SUPFAM" id="SSF48371">
    <property type="entry name" value="ARM repeat"/>
    <property type="match status" value="2"/>
</dbReference>
<dbReference type="Pfam" id="PF16095">
    <property type="entry name" value="COR-A"/>
    <property type="match status" value="1"/>
</dbReference>
<dbReference type="Gene3D" id="3.30.70.1390">
    <property type="entry name" value="ROC domain from the Parkinson's disease-associated leucine-rich repeat kinase 2"/>
    <property type="match status" value="1"/>
</dbReference>
<dbReference type="Pfam" id="PF23744">
    <property type="entry name" value="ARM_LRRK2"/>
    <property type="match status" value="2"/>
</dbReference>
<dbReference type="Proteomes" id="UP000225706">
    <property type="component" value="Unassembled WGS sequence"/>
</dbReference>
<evidence type="ECO:0000256" key="2">
    <source>
        <dbReference type="ARBA" id="ARBA00012513"/>
    </source>
</evidence>
<evidence type="ECO:0000259" key="15">
    <source>
        <dbReference type="PROSITE" id="PS50011"/>
    </source>
</evidence>
<keyword evidence="8 17" id="KW-0418">Kinase</keyword>
<feature type="compositionally biased region" description="Polar residues" evidence="14">
    <location>
        <begin position="851"/>
        <end position="867"/>
    </location>
</feature>
<feature type="region of interest" description="Disordered" evidence="14">
    <location>
        <begin position="941"/>
        <end position="1000"/>
    </location>
</feature>
<dbReference type="GO" id="GO:0009966">
    <property type="term" value="P:regulation of signal transduction"/>
    <property type="evidence" value="ECO:0007669"/>
    <property type="project" value="UniProtKB-ARBA"/>
</dbReference>
<organism evidence="17 18">
    <name type="scientific">Stylophora pistillata</name>
    <name type="common">Smooth cauliflower coral</name>
    <dbReference type="NCBI Taxonomy" id="50429"/>
    <lineage>
        <taxon>Eukaryota</taxon>
        <taxon>Metazoa</taxon>
        <taxon>Cnidaria</taxon>
        <taxon>Anthozoa</taxon>
        <taxon>Hexacorallia</taxon>
        <taxon>Scleractinia</taxon>
        <taxon>Astrocoeniina</taxon>
        <taxon>Pocilloporidae</taxon>
        <taxon>Stylophora</taxon>
    </lineage>
</organism>
<evidence type="ECO:0000259" key="16">
    <source>
        <dbReference type="PROSITE" id="PS51424"/>
    </source>
</evidence>
<dbReference type="InterPro" id="IPR032171">
    <property type="entry name" value="COR-A"/>
</dbReference>
<evidence type="ECO:0000256" key="5">
    <source>
        <dbReference type="ARBA" id="ARBA00022679"/>
    </source>
</evidence>
<dbReference type="InterPro" id="IPR000719">
    <property type="entry name" value="Prot_kinase_dom"/>
</dbReference>
<dbReference type="SMART" id="SM00220">
    <property type="entry name" value="S_TKc"/>
    <property type="match status" value="1"/>
</dbReference>
<dbReference type="InterPro" id="IPR017441">
    <property type="entry name" value="Protein_kinase_ATP_BS"/>
</dbReference>
<evidence type="ECO:0000256" key="7">
    <source>
        <dbReference type="ARBA" id="ARBA00022741"/>
    </source>
</evidence>
<dbReference type="Pfam" id="PF08477">
    <property type="entry name" value="Roc"/>
    <property type="match status" value="1"/>
</dbReference>
<dbReference type="PROSITE" id="PS50011">
    <property type="entry name" value="PROTEIN_KINASE_DOM"/>
    <property type="match status" value="1"/>
</dbReference>
<dbReference type="SUPFAM" id="SSF50978">
    <property type="entry name" value="WD40 repeat-like"/>
    <property type="match status" value="1"/>
</dbReference>
<dbReference type="InterPro" id="IPR011989">
    <property type="entry name" value="ARM-like"/>
</dbReference>
<comment type="catalytic activity">
    <reaction evidence="12">
        <text>L-seryl-[protein] + ATP = O-phospho-L-seryl-[protein] + ADP + H(+)</text>
        <dbReference type="Rhea" id="RHEA:17989"/>
        <dbReference type="Rhea" id="RHEA-COMP:9863"/>
        <dbReference type="Rhea" id="RHEA-COMP:11604"/>
        <dbReference type="ChEBI" id="CHEBI:15378"/>
        <dbReference type="ChEBI" id="CHEBI:29999"/>
        <dbReference type="ChEBI" id="CHEBI:30616"/>
        <dbReference type="ChEBI" id="CHEBI:83421"/>
        <dbReference type="ChEBI" id="CHEBI:456216"/>
        <dbReference type="EC" id="2.7.11.1"/>
    </reaction>
</comment>
<keyword evidence="4" id="KW-0433">Leucine-rich repeat</keyword>
<evidence type="ECO:0000256" key="6">
    <source>
        <dbReference type="ARBA" id="ARBA00022737"/>
    </source>
</evidence>
<evidence type="ECO:0000256" key="8">
    <source>
        <dbReference type="ARBA" id="ARBA00022777"/>
    </source>
</evidence>
<dbReference type="InterPro" id="IPR057263">
    <property type="entry name" value="COR-B"/>
</dbReference>
<evidence type="ECO:0000256" key="9">
    <source>
        <dbReference type="ARBA" id="ARBA00022840"/>
    </source>
</evidence>
<dbReference type="InterPro" id="IPR027417">
    <property type="entry name" value="P-loop_NTPase"/>
</dbReference>
<evidence type="ECO:0000256" key="3">
    <source>
        <dbReference type="ARBA" id="ARBA00022527"/>
    </source>
</evidence>
<dbReference type="InterPro" id="IPR016024">
    <property type="entry name" value="ARM-type_fold"/>
</dbReference>
<dbReference type="PANTHER" id="PTHR48005">
    <property type="entry name" value="LEUCINE RICH REPEAT KINASE 2"/>
    <property type="match status" value="1"/>
</dbReference>
<keyword evidence="6" id="KW-0677">Repeat</keyword>
<evidence type="ECO:0000256" key="1">
    <source>
        <dbReference type="ARBA" id="ARBA00001946"/>
    </source>
</evidence>
<dbReference type="Gene3D" id="3.40.50.300">
    <property type="entry name" value="P-loop containing nucleotide triphosphate hydrolases"/>
    <property type="match status" value="1"/>
</dbReference>
<dbReference type="GO" id="GO:0005525">
    <property type="term" value="F:GTP binding"/>
    <property type="evidence" value="ECO:0007669"/>
    <property type="project" value="UniProtKB-KW"/>
</dbReference>
<dbReference type="EMBL" id="LSMT01000083">
    <property type="protein sequence ID" value="PFX28442.1"/>
    <property type="molecule type" value="Genomic_DNA"/>
</dbReference>
<dbReference type="SMART" id="SM00364">
    <property type="entry name" value="LRR_BAC"/>
    <property type="match status" value="5"/>
</dbReference>
<evidence type="ECO:0000313" key="18">
    <source>
        <dbReference type="Proteomes" id="UP000225706"/>
    </source>
</evidence>
<dbReference type="SMART" id="SM00248">
    <property type="entry name" value="ANK"/>
    <property type="match status" value="2"/>
</dbReference>
<dbReference type="EC" id="2.7.11.1" evidence="2"/>
<dbReference type="Gene3D" id="1.10.510.10">
    <property type="entry name" value="Transferase(Phosphotransferase) domain 1"/>
    <property type="match status" value="1"/>
</dbReference>
<reference evidence="18" key="1">
    <citation type="journal article" date="2017" name="bioRxiv">
        <title>Comparative analysis of the genomes of Stylophora pistillata and Acropora digitifera provides evidence for extensive differences between species of corals.</title>
        <authorList>
            <person name="Voolstra C.R."/>
            <person name="Li Y."/>
            <person name="Liew Y.J."/>
            <person name="Baumgarten S."/>
            <person name="Zoccola D."/>
            <person name="Flot J.-F."/>
            <person name="Tambutte S."/>
            <person name="Allemand D."/>
            <person name="Aranda M."/>
        </authorList>
    </citation>
    <scope>NUCLEOTIDE SEQUENCE [LARGE SCALE GENOMIC DNA]</scope>
</reference>